<dbReference type="Pfam" id="PF13614">
    <property type="entry name" value="AAA_31"/>
    <property type="match status" value="1"/>
</dbReference>
<dbReference type="RefSeq" id="WP_086714994.1">
    <property type="nucleotide sequence ID" value="NZ_AP025494.1"/>
</dbReference>
<dbReference type="PANTHER" id="PTHR13696">
    <property type="entry name" value="P-LOOP CONTAINING NUCLEOSIDE TRIPHOSPHATE HYDROLASE"/>
    <property type="match status" value="1"/>
</dbReference>
<gene>
    <name evidence="2" type="ORF">F4W18_13325</name>
</gene>
<dbReference type="InterPro" id="IPR027417">
    <property type="entry name" value="P-loop_NTPase"/>
</dbReference>
<organism evidence="2 3">
    <name type="scientific">Vibrio gigantis</name>
    <dbReference type="NCBI Taxonomy" id="296199"/>
    <lineage>
        <taxon>Bacteria</taxon>
        <taxon>Pseudomonadati</taxon>
        <taxon>Pseudomonadota</taxon>
        <taxon>Gammaproteobacteria</taxon>
        <taxon>Vibrionales</taxon>
        <taxon>Vibrionaceae</taxon>
        <taxon>Vibrio</taxon>
    </lineage>
</organism>
<dbReference type="AlphaFoldDB" id="A0A5M9NWM7"/>
<evidence type="ECO:0000259" key="1">
    <source>
        <dbReference type="Pfam" id="PF13614"/>
    </source>
</evidence>
<reference evidence="2 3" key="1">
    <citation type="submission" date="2019-09" db="EMBL/GenBank/DDBJ databases">
        <title>Draft genome sequence of various Type strains from the CCUG.</title>
        <authorList>
            <person name="Pineiro-Iglesias B."/>
            <person name="Tunovic T."/>
            <person name="Unosson C."/>
            <person name="Inganas E."/>
            <person name="Ohlen M."/>
            <person name="Cardew S."/>
            <person name="Jensie-Markopoulos S."/>
            <person name="Salva-Serra F."/>
            <person name="Jaen-Luchoro D."/>
            <person name="Karlsson R."/>
            <person name="Svensson-Stadler L."/>
            <person name="Chun J."/>
            <person name="Moore E."/>
        </authorList>
    </citation>
    <scope>NUCLEOTIDE SEQUENCE [LARGE SCALE GENOMIC DNA]</scope>
    <source>
        <strain evidence="2 3">CCUG 56969T</strain>
    </source>
</reference>
<evidence type="ECO:0000313" key="2">
    <source>
        <dbReference type="EMBL" id="KAA8675602.1"/>
    </source>
</evidence>
<dbReference type="Gene3D" id="3.40.50.300">
    <property type="entry name" value="P-loop containing nucleotide triphosphate hydrolases"/>
    <property type="match status" value="1"/>
</dbReference>
<comment type="caution">
    <text evidence="2">The sequence shown here is derived from an EMBL/GenBank/DDBJ whole genome shotgun (WGS) entry which is preliminary data.</text>
</comment>
<protein>
    <submittedName>
        <fullName evidence="2">ParA family protein</fullName>
    </submittedName>
</protein>
<dbReference type="PANTHER" id="PTHR13696:SF52">
    <property type="entry name" value="PARA FAMILY PROTEIN CT_582"/>
    <property type="match status" value="1"/>
</dbReference>
<dbReference type="InterPro" id="IPR025669">
    <property type="entry name" value="AAA_dom"/>
</dbReference>
<dbReference type="InterPro" id="IPR050678">
    <property type="entry name" value="DNA_Partitioning_ATPase"/>
</dbReference>
<accession>A0A5M9NWM7</accession>
<proteinExistence type="predicted"/>
<name>A0A5M9NWM7_9VIBR</name>
<dbReference type="Proteomes" id="UP000322521">
    <property type="component" value="Unassembled WGS sequence"/>
</dbReference>
<feature type="domain" description="AAA" evidence="1">
    <location>
        <begin position="113"/>
        <end position="295"/>
    </location>
</feature>
<dbReference type="SUPFAM" id="SSF52540">
    <property type="entry name" value="P-loop containing nucleoside triphosphate hydrolases"/>
    <property type="match status" value="1"/>
</dbReference>
<dbReference type="CDD" id="cd02042">
    <property type="entry name" value="ParAB_family"/>
    <property type="match status" value="1"/>
</dbReference>
<evidence type="ECO:0000313" key="3">
    <source>
        <dbReference type="Proteomes" id="UP000322521"/>
    </source>
</evidence>
<dbReference type="OrthoDB" id="9815116at2"/>
<sequence>MGTMTEKQLKTLELVDELGDGGAKFLELRRETNEKQPRSFTQAEALKYLECSQKVLTDLTKALGIDPKRYAEVGIQYYLTLEELYLIRDNMPNTTVLKKRHKPFQRTAKQKTQIIAVQNQKGGVSKTSLSNTIATGLAINYHVGYKICLIDMDGQSTLTSFYPPVHKHETKHIERNGAKYISDARTSIGDLMTIDPNTETFQDDVRNAVSDTLIPNLKIIPASQSDRDTESLSTSDDLKKQNVDPTTRLKNILDALDGEFDIILIDTPPSLGFATLNSYFAATSVLIPCKAEHNDTDATCAYFQYLDSIIGNFIAKGHQGYDFAKIVISNWKGSDSELDIFNALVSQFGDAVLSTKMKHSEAVKRCASEHSSVFEFSRSMDSKKGKALEAAQANCKEVVADIHKLITDVWKQQDKGEEQ</sequence>
<dbReference type="EMBL" id="VXJS01000007">
    <property type="protein sequence ID" value="KAA8675602.1"/>
    <property type="molecule type" value="Genomic_DNA"/>
</dbReference>
<keyword evidence="3" id="KW-1185">Reference proteome</keyword>